<accession>A0ABM7ZIH1</accession>
<dbReference type="EMBL" id="AP025943">
    <property type="protein sequence ID" value="BDL44457.1"/>
    <property type="molecule type" value="Genomic_DNA"/>
</dbReference>
<organism evidence="1 2">
    <name type="scientific">Akkermansia biwaensis</name>
    <dbReference type="NCBI Taxonomy" id="2946555"/>
    <lineage>
        <taxon>Bacteria</taxon>
        <taxon>Pseudomonadati</taxon>
        <taxon>Verrucomicrobiota</taxon>
        <taxon>Verrucomicrobiia</taxon>
        <taxon>Verrucomicrobiales</taxon>
        <taxon>Akkermansiaceae</taxon>
        <taxon>Akkermansia</taxon>
    </lineage>
</organism>
<proteinExistence type="predicted"/>
<evidence type="ECO:0000313" key="2">
    <source>
        <dbReference type="Proteomes" id="UP001062263"/>
    </source>
</evidence>
<keyword evidence="2" id="KW-1185">Reference proteome</keyword>
<dbReference type="Proteomes" id="UP001062263">
    <property type="component" value="Chromosome"/>
</dbReference>
<reference evidence="1" key="1">
    <citation type="submission" date="2022-06" db="EMBL/GenBank/DDBJ databases">
        <title>Akkermansia biwalacus sp. nov., an anaerobic mucin-degrading bacterium isolated from human intestine.</title>
        <authorList>
            <person name="Kobayashi Y."/>
            <person name="Inoue S."/>
            <person name="Kawahara T."/>
            <person name="Kohda N."/>
        </authorList>
    </citation>
    <scope>NUCLEOTIDE SEQUENCE</scope>
    <source>
        <strain evidence="1">WON2089</strain>
    </source>
</reference>
<evidence type="ECO:0000313" key="1">
    <source>
        <dbReference type="EMBL" id="BDL44457.1"/>
    </source>
</evidence>
<gene>
    <name evidence="1" type="ORF">Abiwalacus_20310</name>
</gene>
<sequence length="76" mass="8884">MAYINRREIRAKELLTETATIYNRVGSTDLARLDPSNIVTDNELSIMDLVTTYDDLIDDLDDIRFRLNEMFDLLQD</sequence>
<protein>
    <submittedName>
        <fullName evidence="1">Uncharacterized protein</fullName>
    </submittedName>
</protein>
<name>A0ABM7ZIH1_9BACT</name>